<reference evidence="1" key="1">
    <citation type="submission" date="2018-02" db="EMBL/GenBank/DDBJ databases">
        <title>Rhizophora mucronata_Transcriptome.</title>
        <authorList>
            <person name="Meera S.P."/>
            <person name="Sreeshan A."/>
            <person name="Augustine A."/>
        </authorList>
    </citation>
    <scope>NUCLEOTIDE SEQUENCE</scope>
    <source>
        <tissue evidence="1">Leaf</tissue>
    </source>
</reference>
<name>A0A2P2NQK7_RHIMU</name>
<evidence type="ECO:0000313" key="1">
    <source>
        <dbReference type="EMBL" id="MBX44714.1"/>
    </source>
</evidence>
<dbReference type="AlphaFoldDB" id="A0A2P2NQK7"/>
<sequence>MINSCEGGKLWRNTVSKHSDLTIQLLEESHLTTVCPETIL</sequence>
<proteinExistence type="predicted"/>
<accession>A0A2P2NQK7</accession>
<protein>
    <submittedName>
        <fullName evidence="1">Uncharacterized protein</fullName>
    </submittedName>
</protein>
<organism evidence="1">
    <name type="scientific">Rhizophora mucronata</name>
    <name type="common">Asiatic mangrove</name>
    <dbReference type="NCBI Taxonomy" id="61149"/>
    <lineage>
        <taxon>Eukaryota</taxon>
        <taxon>Viridiplantae</taxon>
        <taxon>Streptophyta</taxon>
        <taxon>Embryophyta</taxon>
        <taxon>Tracheophyta</taxon>
        <taxon>Spermatophyta</taxon>
        <taxon>Magnoliopsida</taxon>
        <taxon>eudicotyledons</taxon>
        <taxon>Gunneridae</taxon>
        <taxon>Pentapetalae</taxon>
        <taxon>rosids</taxon>
        <taxon>fabids</taxon>
        <taxon>Malpighiales</taxon>
        <taxon>Rhizophoraceae</taxon>
        <taxon>Rhizophora</taxon>
    </lineage>
</organism>
<dbReference type="EMBL" id="GGEC01064230">
    <property type="protein sequence ID" value="MBX44714.1"/>
    <property type="molecule type" value="Transcribed_RNA"/>
</dbReference>